<sequence>MTTQTSSPINQTRQLLADPAMTESTPGSEFAQAAALGRGGDDVTVTFRAYLPTAFPLFAERPRYTVRQLMKMATIRDGNAYYVHEPRPERGRRELSGTTFDTTPESQFELKLGEAALTDIGVSLPVPAGLLEHPRLLASFIDYRLLVRFGTTENQVLLRGSDDGAVPGLLELPDLRRITTDRAPVDLLTQAAALVEETGGSCDGIVAHTAVYWQAVESGLLGRLAEAGVRISRTRMIPKNQVLLGDFRAATTFLDPGVAELRLRRGAAPDGGDLLEATSRMGLAVHLPQHFVLLEQEGAG</sequence>
<dbReference type="AlphaFoldDB" id="A0A5Q0GYR0"/>
<accession>A0A5Q0GYR0</accession>
<dbReference type="KEGG" id="ssyi:EKG83_17800"/>
<dbReference type="SUPFAM" id="SSF56563">
    <property type="entry name" value="Major capsid protein gp5"/>
    <property type="match status" value="1"/>
</dbReference>
<evidence type="ECO:0000313" key="2">
    <source>
        <dbReference type="EMBL" id="QFZ19058.1"/>
    </source>
</evidence>
<feature type="compositionally biased region" description="Polar residues" evidence="1">
    <location>
        <begin position="1"/>
        <end position="14"/>
    </location>
</feature>
<gene>
    <name evidence="2" type="ORF">EKG83_17800</name>
</gene>
<proteinExistence type="predicted"/>
<dbReference type="EMBL" id="CP034550">
    <property type="protein sequence ID" value="QFZ19058.1"/>
    <property type="molecule type" value="Genomic_DNA"/>
</dbReference>
<feature type="region of interest" description="Disordered" evidence="1">
    <location>
        <begin position="1"/>
        <end position="25"/>
    </location>
</feature>
<protein>
    <recommendedName>
        <fullName evidence="4">Phage major capsid protein</fullName>
    </recommendedName>
</protein>
<dbReference type="RefSeq" id="WP_033435486.1">
    <property type="nucleotide sequence ID" value="NZ_CP034550.1"/>
</dbReference>
<dbReference type="Gene3D" id="3.30.2320.10">
    <property type="entry name" value="hypothetical protein PF0899 domain"/>
    <property type="match status" value="1"/>
</dbReference>
<dbReference type="Gene3D" id="3.30.2400.10">
    <property type="entry name" value="Major capsid protein gp5"/>
    <property type="match status" value="1"/>
</dbReference>
<dbReference type="Proteomes" id="UP000325787">
    <property type="component" value="Chromosome"/>
</dbReference>
<keyword evidence="3" id="KW-1185">Reference proteome</keyword>
<dbReference type="OrthoDB" id="5379572at2"/>
<dbReference type="NCBIfam" id="NF041188">
    <property type="entry name" value="encap_f3"/>
    <property type="match status" value="1"/>
</dbReference>
<evidence type="ECO:0008006" key="4">
    <source>
        <dbReference type="Google" id="ProtNLM"/>
    </source>
</evidence>
<name>A0A5Q0GYR0_SACSY</name>
<organism evidence="2 3">
    <name type="scientific">Saccharothrix syringae</name>
    <name type="common">Nocardiopsis syringae</name>
    <dbReference type="NCBI Taxonomy" id="103733"/>
    <lineage>
        <taxon>Bacteria</taxon>
        <taxon>Bacillati</taxon>
        <taxon>Actinomycetota</taxon>
        <taxon>Actinomycetes</taxon>
        <taxon>Pseudonocardiales</taxon>
        <taxon>Pseudonocardiaceae</taxon>
        <taxon>Saccharothrix</taxon>
    </lineage>
</organism>
<reference evidence="3" key="1">
    <citation type="journal article" date="2021" name="Curr. Microbiol.">
        <title>Complete genome of nocamycin-producing strain Saccharothrix syringae NRRL B-16468 reveals the biosynthetic potential for secondary metabolites.</title>
        <authorList>
            <person name="Mo X."/>
            <person name="Yang S."/>
        </authorList>
    </citation>
    <scope>NUCLEOTIDE SEQUENCE [LARGE SCALE GENOMIC DNA]</scope>
    <source>
        <strain evidence="3">ATCC 51364 / DSM 43886 / JCM 6844 / KCTC 9398 / NBRC 14523 / NRRL B-16468 / INA 2240</strain>
    </source>
</reference>
<evidence type="ECO:0000313" key="3">
    <source>
        <dbReference type="Proteomes" id="UP000325787"/>
    </source>
</evidence>
<evidence type="ECO:0000256" key="1">
    <source>
        <dbReference type="SAM" id="MobiDB-lite"/>
    </source>
</evidence>